<keyword evidence="5 8" id="KW-1278">Translocase</keyword>
<feature type="transmembrane region" description="Helical" evidence="8">
    <location>
        <begin position="103"/>
        <end position="122"/>
    </location>
</feature>
<comment type="catalytic activity">
    <reaction evidence="7 8">
        <text>a ubiquinone + NADH + 5 H(+)(in) = a ubiquinol + NAD(+) + 4 H(+)(out)</text>
        <dbReference type="Rhea" id="RHEA:29091"/>
        <dbReference type="Rhea" id="RHEA-COMP:9565"/>
        <dbReference type="Rhea" id="RHEA-COMP:9566"/>
        <dbReference type="ChEBI" id="CHEBI:15378"/>
        <dbReference type="ChEBI" id="CHEBI:16389"/>
        <dbReference type="ChEBI" id="CHEBI:17976"/>
        <dbReference type="ChEBI" id="CHEBI:57540"/>
        <dbReference type="ChEBI" id="CHEBI:57945"/>
        <dbReference type="EC" id="7.1.1.2"/>
    </reaction>
</comment>
<evidence type="ECO:0000313" key="9">
    <source>
        <dbReference type="EMBL" id="AHY04972.1"/>
    </source>
</evidence>
<evidence type="ECO:0000256" key="7">
    <source>
        <dbReference type="ARBA" id="ARBA00049551"/>
    </source>
</evidence>
<keyword evidence="8" id="KW-0520">NAD</keyword>
<dbReference type="Pfam" id="PF00499">
    <property type="entry name" value="Oxidored_q3"/>
    <property type="match status" value="1"/>
</dbReference>
<comment type="function">
    <text evidence="1">Core subunit of the mitochondrial membrane respiratory chain NADH dehydrogenase (Complex I) that is believed to belong to the minimal assembly required for catalysis. Complex I functions in the transfer of electrons from NADH to the respiratory chain. The immediate electron acceptor for the enzyme is believed to be ubiquinone.</text>
</comment>
<evidence type="ECO:0000256" key="6">
    <source>
        <dbReference type="ARBA" id="ARBA00023075"/>
    </source>
</evidence>
<keyword evidence="8" id="KW-0472">Membrane</keyword>
<dbReference type="GO" id="GO:0016491">
    <property type="term" value="F:oxidoreductase activity"/>
    <property type="evidence" value="ECO:0007669"/>
    <property type="project" value="UniProtKB-KW"/>
</dbReference>
<dbReference type="PANTHER" id="PTHR33269">
    <property type="entry name" value="NADH-UBIQUINONE OXIDOREDUCTASE CHAIN 6"/>
    <property type="match status" value="1"/>
</dbReference>
<evidence type="ECO:0000256" key="8">
    <source>
        <dbReference type="RuleBase" id="RU004430"/>
    </source>
</evidence>
<keyword evidence="9" id="KW-0560">Oxidoreductase</keyword>
<dbReference type="AlphaFoldDB" id="A0A023UPT6"/>
<reference evidence="9" key="1">
    <citation type="journal article" date="2014" name="Proc. Natl. Acad. Sci. U.S.A.">
        <title>Massive programmed translational jumping in mitochondria.</title>
        <authorList>
            <person name="Lang B.F."/>
            <person name="Jakubkova M."/>
            <person name="Hegedusova E."/>
            <person name="Daoud R."/>
            <person name="Forget L."/>
            <person name="Brejova B."/>
            <person name="Vinar T."/>
            <person name="Kosa P."/>
            <person name="Fricova D."/>
            <person name="Nebohacova M."/>
            <person name="Griac P."/>
            <person name="Tomaska L."/>
            <person name="Burger G."/>
            <person name="Nosek J."/>
        </authorList>
    </citation>
    <scope>NUCLEOTIDE SEQUENCE</scope>
    <source>
        <strain evidence="9">NRRL Y-17686</strain>
    </source>
</reference>
<keyword evidence="4 8" id="KW-0679">Respiratory chain</keyword>
<dbReference type="GO" id="GO:0031966">
    <property type="term" value="C:mitochondrial membrane"/>
    <property type="evidence" value="ECO:0007669"/>
    <property type="project" value="UniProtKB-SubCell"/>
</dbReference>
<sequence>MWLMELMNTHFQMNNTIIILFEFLSMLSAICVMMSRNAMVSMMYLMLLYINVSIYLYFTGLGVMGLLYMLVYVGAMAMLFLFMLSLMNMKMSELSKMSNKQDILLITMTLMTLMFVLIYANLDNMNNLVQSICFDSLNGMELNNMEVFNVLNINWNDTSSYSELKMLGELLYTEYSMTMIIMGFILLLAMMGVMMMTK</sequence>
<dbReference type="GO" id="GO:0008137">
    <property type="term" value="F:NADH dehydrogenase (ubiquinone) activity"/>
    <property type="evidence" value="ECO:0007669"/>
    <property type="project" value="UniProtKB-UniRule"/>
</dbReference>
<accession>A0A023UPT6</accession>
<comment type="subcellular location">
    <subcellularLocation>
        <location evidence="8">Mitochondrion membrane</location>
        <topology evidence="8">Multi-pass membrane protein</topology>
    </subcellularLocation>
</comment>
<proteinExistence type="inferred from homology"/>
<keyword evidence="8" id="KW-0812">Transmembrane</keyword>
<evidence type="ECO:0000256" key="5">
    <source>
        <dbReference type="ARBA" id="ARBA00022967"/>
    </source>
</evidence>
<evidence type="ECO:0000256" key="2">
    <source>
        <dbReference type="ARBA" id="ARBA00012944"/>
    </source>
</evidence>
<keyword evidence="8 9" id="KW-0496">Mitochondrion</keyword>
<evidence type="ECO:0000256" key="1">
    <source>
        <dbReference type="ARBA" id="ARBA00003257"/>
    </source>
</evidence>
<dbReference type="EC" id="7.1.1.2" evidence="2 8"/>
<dbReference type="InterPro" id="IPR001457">
    <property type="entry name" value="NADH_UbQ/plastoQ_OxRdtase_su6"/>
</dbReference>
<feature type="transmembrane region" description="Helical" evidence="8">
    <location>
        <begin position="39"/>
        <end position="58"/>
    </location>
</feature>
<dbReference type="Gene3D" id="1.20.120.1200">
    <property type="entry name" value="NADH-ubiquinone/plastoquinone oxidoreductase chain 6, subunit NuoJ"/>
    <property type="match status" value="1"/>
</dbReference>
<dbReference type="InterPro" id="IPR042106">
    <property type="entry name" value="Nuo/plastoQ_OxRdtase_6_NuoJ"/>
</dbReference>
<evidence type="ECO:0000256" key="3">
    <source>
        <dbReference type="ARBA" id="ARBA00021095"/>
    </source>
</evidence>
<geneLocation type="mitochondrion" evidence="9"/>
<evidence type="ECO:0000256" key="4">
    <source>
        <dbReference type="ARBA" id="ARBA00022660"/>
    </source>
</evidence>
<keyword evidence="8" id="KW-1133">Transmembrane helix</keyword>
<comment type="function">
    <text evidence="8">Core subunit of the mitochondrial membrane respiratory chain NADH dehydrogenase (Complex I) which catalyzes electron transfer from NADH through the respiratory chain, using ubiquinone as an electron acceptor. Essential for the catalytic activity and assembly of complex I.</text>
</comment>
<protein>
    <recommendedName>
        <fullName evidence="3 8">NADH-ubiquinone oxidoreductase chain 6</fullName>
        <ecNumber evidence="2 8">7.1.1.2</ecNumber>
    </recommendedName>
</protein>
<comment type="similarity">
    <text evidence="8">Belongs to the complex I subunit 6 family.</text>
</comment>
<feature type="transmembrane region" description="Helical" evidence="8">
    <location>
        <begin position="12"/>
        <end position="32"/>
    </location>
</feature>
<feature type="transmembrane region" description="Helical" evidence="8">
    <location>
        <begin position="175"/>
        <end position="196"/>
    </location>
</feature>
<keyword evidence="6 8" id="KW-0830">Ubiquinone</keyword>
<organism evidence="9">
    <name type="scientific">Magnusiomyces capitatus</name>
    <dbReference type="NCBI Taxonomy" id="1095183"/>
    <lineage>
        <taxon>Eukaryota</taxon>
        <taxon>Fungi</taxon>
        <taxon>Dikarya</taxon>
        <taxon>Ascomycota</taxon>
        <taxon>Saccharomycotina</taxon>
        <taxon>Dipodascomycetes</taxon>
        <taxon>Dipodascales</taxon>
        <taxon>Dipodascaceae</taxon>
        <taxon>Magnusiomyces</taxon>
    </lineage>
</organism>
<dbReference type="EMBL" id="KJ459952">
    <property type="protein sequence ID" value="AHY04972.1"/>
    <property type="molecule type" value="Genomic_DNA"/>
</dbReference>
<dbReference type="RefSeq" id="YP_009029718.1">
    <property type="nucleotide sequence ID" value="NC_024095.1"/>
</dbReference>
<keyword evidence="8" id="KW-0813">Transport</keyword>
<dbReference type="PANTHER" id="PTHR33269:SF17">
    <property type="entry name" value="NADH-UBIQUINONE OXIDOREDUCTASE CHAIN 6"/>
    <property type="match status" value="1"/>
</dbReference>
<dbReference type="GeneID" id="19351077"/>
<gene>
    <name evidence="9" type="primary">nad6</name>
</gene>
<name>A0A023UPT6_9ASCO</name>
<feature type="transmembrane region" description="Helical" evidence="8">
    <location>
        <begin position="64"/>
        <end position="82"/>
    </location>
</feature>
<keyword evidence="8" id="KW-0249">Electron transport</keyword>